<dbReference type="InterPro" id="IPR036397">
    <property type="entry name" value="RNaseH_sf"/>
</dbReference>
<dbReference type="Proteomes" id="UP000824633">
    <property type="component" value="Chromosome"/>
</dbReference>
<feature type="domain" description="Integrase catalytic" evidence="1">
    <location>
        <begin position="13"/>
        <end position="77"/>
    </location>
</feature>
<proteinExistence type="predicted"/>
<dbReference type="InterPro" id="IPR012337">
    <property type="entry name" value="RNaseH-like_sf"/>
</dbReference>
<name>A0ABM7T2H3_9CLOT</name>
<gene>
    <name evidence="2" type="ORF">psyc5s11_18800</name>
</gene>
<protein>
    <recommendedName>
        <fullName evidence="1">Integrase catalytic domain-containing protein</fullName>
    </recommendedName>
</protein>
<organism evidence="2 3">
    <name type="scientific">Clostridium gelidum</name>
    <dbReference type="NCBI Taxonomy" id="704125"/>
    <lineage>
        <taxon>Bacteria</taxon>
        <taxon>Bacillati</taxon>
        <taxon>Bacillota</taxon>
        <taxon>Clostridia</taxon>
        <taxon>Eubacteriales</taxon>
        <taxon>Clostridiaceae</taxon>
        <taxon>Clostridium</taxon>
    </lineage>
</organism>
<dbReference type="SUPFAM" id="SSF53098">
    <property type="entry name" value="Ribonuclease H-like"/>
    <property type="match status" value="1"/>
</dbReference>
<evidence type="ECO:0000313" key="2">
    <source>
        <dbReference type="EMBL" id="BCZ45813.1"/>
    </source>
</evidence>
<sequence length="77" mass="8990">MVPTKKNHPTTFIADGPNQVWTWDITYLNTFTSGIYYKLYMIIDIYSRKFVGFEIWPEESGELAGDLIERAIVIEKN</sequence>
<dbReference type="Gene3D" id="3.30.420.10">
    <property type="entry name" value="Ribonuclease H-like superfamily/Ribonuclease H"/>
    <property type="match status" value="1"/>
</dbReference>
<dbReference type="EMBL" id="AP024849">
    <property type="protein sequence ID" value="BCZ45813.1"/>
    <property type="molecule type" value="Genomic_DNA"/>
</dbReference>
<dbReference type="PROSITE" id="PS50994">
    <property type="entry name" value="INTEGRASE"/>
    <property type="match status" value="1"/>
</dbReference>
<reference evidence="3" key="1">
    <citation type="submission" date="2021-07" db="EMBL/GenBank/DDBJ databases">
        <title>Complete genome sequencing of a Clostridium isolate.</title>
        <authorList>
            <person name="Ueki A."/>
            <person name="Tonouchi A."/>
        </authorList>
    </citation>
    <scope>NUCLEOTIDE SEQUENCE [LARGE SCALE GENOMIC DNA]</scope>
    <source>
        <strain evidence="3">C5S11</strain>
    </source>
</reference>
<dbReference type="InterPro" id="IPR001584">
    <property type="entry name" value="Integrase_cat-core"/>
</dbReference>
<accession>A0ABM7T2H3</accession>
<dbReference type="Pfam" id="PF00665">
    <property type="entry name" value="rve"/>
    <property type="match status" value="1"/>
</dbReference>
<evidence type="ECO:0000313" key="3">
    <source>
        <dbReference type="Proteomes" id="UP000824633"/>
    </source>
</evidence>
<evidence type="ECO:0000259" key="1">
    <source>
        <dbReference type="PROSITE" id="PS50994"/>
    </source>
</evidence>
<keyword evidence="3" id="KW-1185">Reference proteome</keyword>
<dbReference type="RefSeq" id="WP_224037366.1">
    <property type="nucleotide sequence ID" value="NZ_AP024849.1"/>
</dbReference>